<evidence type="ECO:0000259" key="13">
    <source>
        <dbReference type="Pfam" id="PF02867"/>
    </source>
</evidence>
<dbReference type="GO" id="GO:0004748">
    <property type="term" value="F:ribonucleoside-diphosphate reductase activity, thioredoxin disulfide as acceptor"/>
    <property type="evidence" value="ECO:0007669"/>
    <property type="project" value="UniProtKB-EC"/>
</dbReference>
<dbReference type="Gene3D" id="3.20.70.20">
    <property type="match status" value="1"/>
</dbReference>
<dbReference type="InterPro" id="IPR013344">
    <property type="entry name" value="RNR_NrdJ/NrdZ"/>
</dbReference>
<keyword evidence="5 11" id="KW-0547">Nucleotide-binding</keyword>
<feature type="domain" description="Ribonucleotide reductase large subunit C-terminal" evidence="13">
    <location>
        <begin position="103"/>
        <end position="651"/>
    </location>
</feature>
<dbReference type="EMBL" id="CP101508">
    <property type="protein sequence ID" value="UTV26553.1"/>
    <property type="molecule type" value="Genomic_DNA"/>
</dbReference>
<dbReference type="CDD" id="cd02888">
    <property type="entry name" value="RNR_II_dimer"/>
    <property type="match status" value="1"/>
</dbReference>
<name>A0ABY5GCA4_9GAMM</name>
<comment type="similarity">
    <text evidence="2 11">Belongs to the ribonucleoside diphosphate reductase class-2 family.</text>
</comment>
<evidence type="ECO:0000256" key="7">
    <source>
        <dbReference type="ARBA" id="ARBA00023116"/>
    </source>
</evidence>
<evidence type="ECO:0000256" key="11">
    <source>
        <dbReference type="RuleBase" id="RU364064"/>
    </source>
</evidence>
<organism evidence="14 15">
    <name type="scientific">Photobacterium atrarenae</name>
    <dbReference type="NCBI Taxonomy" id="865757"/>
    <lineage>
        <taxon>Bacteria</taxon>
        <taxon>Pseudomonadati</taxon>
        <taxon>Pseudomonadota</taxon>
        <taxon>Gammaproteobacteria</taxon>
        <taxon>Vibrionales</taxon>
        <taxon>Vibrionaceae</taxon>
        <taxon>Photobacterium</taxon>
    </lineage>
</organism>
<evidence type="ECO:0000256" key="5">
    <source>
        <dbReference type="ARBA" id="ARBA00022741"/>
    </source>
</evidence>
<dbReference type="InterPro" id="IPR000788">
    <property type="entry name" value="RNR_lg_C"/>
</dbReference>
<evidence type="ECO:0000259" key="12">
    <source>
        <dbReference type="Pfam" id="PF00317"/>
    </source>
</evidence>
<keyword evidence="3 11" id="KW-0846">Cobalamin</keyword>
<gene>
    <name evidence="14" type="ORF">NNL38_09215</name>
</gene>
<comment type="function">
    <text evidence="11">Catalyzes the reduction of ribonucleotides to deoxyribonucleotides. May function to provide a pool of deoxyribonucleotide precursors for DNA repair during oxygen limitation and/or for immediate growth after restoration of oxygen.</text>
</comment>
<protein>
    <recommendedName>
        <fullName evidence="11">Vitamin B12-dependent ribonucleotide reductase</fullName>
        <ecNumber evidence="11">1.17.4.1</ecNumber>
    </recommendedName>
</protein>
<keyword evidence="15" id="KW-1185">Reference proteome</keyword>
<evidence type="ECO:0000256" key="9">
    <source>
        <dbReference type="ARBA" id="ARBA00023285"/>
    </source>
</evidence>
<comment type="cofactor">
    <cofactor evidence="1 11">
        <name>adenosylcob(III)alamin</name>
        <dbReference type="ChEBI" id="CHEBI:18408"/>
    </cofactor>
</comment>
<keyword evidence="9 11" id="KW-0170">Cobalt</keyword>
<evidence type="ECO:0000256" key="6">
    <source>
        <dbReference type="ARBA" id="ARBA00023002"/>
    </source>
</evidence>
<feature type="domain" description="Ribonucleotide reductase large subunit N-terminal" evidence="12">
    <location>
        <begin position="20"/>
        <end position="90"/>
    </location>
</feature>
<accession>A0ABY5GCA4</accession>
<dbReference type="EC" id="1.17.4.1" evidence="11"/>
<dbReference type="InterPro" id="IPR013509">
    <property type="entry name" value="RNR_lsu_N"/>
</dbReference>
<evidence type="ECO:0000256" key="4">
    <source>
        <dbReference type="ARBA" id="ARBA00022634"/>
    </source>
</evidence>
<keyword evidence="8" id="KW-1015">Disulfide bond</keyword>
<reference evidence="14" key="1">
    <citation type="submission" date="2022-07" db="EMBL/GenBank/DDBJ databases">
        <title>Genome sequencing of Photobacterium atrarenae GJH2-4.</title>
        <authorList>
            <person name="Park S.-J."/>
        </authorList>
    </citation>
    <scope>NUCLEOTIDE SEQUENCE</scope>
    <source>
        <strain evidence="14">GJH2-4</strain>
    </source>
</reference>
<evidence type="ECO:0000256" key="3">
    <source>
        <dbReference type="ARBA" id="ARBA00022628"/>
    </source>
</evidence>
<evidence type="ECO:0000313" key="14">
    <source>
        <dbReference type="EMBL" id="UTV26553.1"/>
    </source>
</evidence>
<dbReference type="PANTHER" id="PTHR43371">
    <property type="entry name" value="VITAMIN B12-DEPENDENT RIBONUCLEOTIDE REDUCTASE"/>
    <property type="match status" value="1"/>
</dbReference>
<dbReference type="SUPFAM" id="SSF51998">
    <property type="entry name" value="PFL-like glycyl radical enzymes"/>
    <property type="match status" value="1"/>
</dbReference>
<evidence type="ECO:0000256" key="2">
    <source>
        <dbReference type="ARBA" id="ARBA00007405"/>
    </source>
</evidence>
<keyword evidence="4 11" id="KW-0237">DNA synthesis</keyword>
<evidence type="ECO:0000256" key="8">
    <source>
        <dbReference type="ARBA" id="ARBA00023157"/>
    </source>
</evidence>
<dbReference type="NCBIfam" id="TIGR02504">
    <property type="entry name" value="NrdJ_Z"/>
    <property type="match status" value="1"/>
</dbReference>
<keyword evidence="6 11" id="KW-0560">Oxidoreductase</keyword>
<dbReference type="Proteomes" id="UP001057998">
    <property type="component" value="Chromosome 1"/>
</dbReference>
<evidence type="ECO:0000313" key="15">
    <source>
        <dbReference type="Proteomes" id="UP001057998"/>
    </source>
</evidence>
<dbReference type="PRINTS" id="PR01183">
    <property type="entry name" value="RIBORDTASEM1"/>
</dbReference>
<keyword evidence="7" id="KW-0215">Deoxyribonucleotide synthesis</keyword>
<proteinExistence type="inferred from homology"/>
<dbReference type="RefSeq" id="WP_255387764.1">
    <property type="nucleotide sequence ID" value="NZ_CP101508.1"/>
</dbReference>
<dbReference type="InterPro" id="IPR050862">
    <property type="entry name" value="RdRp_reductase_class-2"/>
</dbReference>
<evidence type="ECO:0000256" key="10">
    <source>
        <dbReference type="ARBA" id="ARBA00047754"/>
    </source>
</evidence>
<comment type="catalytic activity">
    <reaction evidence="10 11">
        <text>a 2'-deoxyribonucleoside 5'-diphosphate + [thioredoxin]-disulfide + H2O = a ribonucleoside 5'-diphosphate + [thioredoxin]-dithiol</text>
        <dbReference type="Rhea" id="RHEA:23252"/>
        <dbReference type="Rhea" id="RHEA-COMP:10698"/>
        <dbReference type="Rhea" id="RHEA-COMP:10700"/>
        <dbReference type="ChEBI" id="CHEBI:15377"/>
        <dbReference type="ChEBI" id="CHEBI:29950"/>
        <dbReference type="ChEBI" id="CHEBI:50058"/>
        <dbReference type="ChEBI" id="CHEBI:57930"/>
        <dbReference type="ChEBI" id="CHEBI:73316"/>
        <dbReference type="EC" id="1.17.4.1"/>
    </reaction>
</comment>
<sequence length="716" mass="80105">MAKTPTASAASQAIEIAYQPTSMEIWDSKYRLTSKHGEAIDQTLDDTFKRVARALADLEQSKVKDHWYNEFLWALRHGAIPAGRITSNAGSFEHKPATSTINCTVSGTIEDSMDDILGKVHEAGLTLKAGCGIGYDFSTLRPRGAFVSGAGAYTSGPLSFMDIYDKMCFTVSSAGGRRGAQMGTMDIRHPDVIDFIRAKREDGRLRQFNLSLLITEEFINAVKTDSEWQLIFPITATEAKQDQLDPHTDETIVWADWPTKTNLIEDDLGRVACKIYRTLPARKLWNVIMSSTYDYAEPGFILIDKVNQMNNNWFCEEIRATNPCGEQPLPPYGACLLGSVNLTKFVRDPFTDKARFDWDSYRRVVAIFTRMLDNVVEINQLPLEKQRHEIQHKRRHGMGFLGLGSTLTMLKHQYGSAASVAFTEQIAQEMAVTGWKEALSLAKEKGAAPVMEEVFEITAKMMRLRPEMAEDGIQVGDKVKGKVLHARYSRYMQQVAAVEPELVAELAQHGARFTHHSSIAPTGTISLSLANNASNGIEPSFAHHYTRNVIVAGKKSKESVDVYSYELLSYRTLINEQAMPYSNDPEAKLPDYFITADDITPAQHVAIQAAAQRWIDSSISKTANVPTDFPFENFKDIYMDAYDQGLKGCTTFRFNPEVFQGVLVKEQDLENTTYVFTLEDGSTLEAKGNETIEYDGETHTAANLYDALKEGYYGKF</sequence>
<dbReference type="Pfam" id="PF00317">
    <property type="entry name" value="Ribonuc_red_lgN"/>
    <property type="match status" value="1"/>
</dbReference>
<dbReference type="Pfam" id="PF02867">
    <property type="entry name" value="Ribonuc_red_lgC"/>
    <property type="match status" value="1"/>
</dbReference>
<dbReference type="PANTHER" id="PTHR43371:SF1">
    <property type="entry name" value="RIBONUCLEOSIDE-DIPHOSPHATE REDUCTASE"/>
    <property type="match status" value="1"/>
</dbReference>
<evidence type="ECO:0000256" key="1">
    <source>
        <dbReference type="ARBA" id="ARBA00001922"/>
    </source>
</evidence>